<dbReference type="GO" id="GO:0030234">
    <property type="term" value="F:enzyme regulator activity"/>
    <property type="evidence" value="ECO:0007669"/>
    <property type="project" value="TreeGrafter"/>
</dbReference>
<feature type="signal peptide" evidence="1">
    <location>
        <begin position="1"/>
        <end position="21"/>
    </location>
</feature>
<dbReference type="GO" id="GO:0031241">
    <property type="term" value="C:periplasmic side of cell outer membrane"/>
    <property type="evidence" value="ECO:0007669"/>
    <property type="project" value="TreeGrafter"/>
</dbReference>
<gene>
    <name evidence="2" type="ORF">ENN51_08410</name>
</gene>
<evidence type="ECO:0000313" key="2">
    <source>
        <dbReference type="EMBL" id="HDR00287.1"/>
    </source>
</evidence>
<keyword evidence="1" id="KW-0732">Signal</keyword>
<dbReference type="AlphaFoldDB" id="A0A7V0T7A7"/>
<dbReference type="Proteomes" id="UP000885672">
    <property type="component" value="Unassembled WGS sequence"/>
</dbReference>
<dbReference type="Gene3D" id="3.40.50.10610">
    <property type="entry name" value="ABC-type transport auxiliary lipoprotein component"/>
    <property type="match status" value="1"/>
</dbReference>
<organism evidence="2">
    <name type="scientific">candidate division WOR-3 bacterium</name>
    <dbReference type="NCBI Taxonomy" id="2052148"/>
    <lineage>
        <taxon>Bacteria</taxon>
        <taxon>Bacteria division WOR-3</taxon>
    </lineage>
</organism>
<sequence length="193" mass="21557">MKRISAVVFALAVVGAMLSCAQSHYVRPDEVTEWDASYTDTDLRMLAEEMVQSLSGASVPAGEGERPVLAFLRIGNRTSQHIDTEGIADKIMVALVRIGRFDVVDRKVLEQQARELALVDLQRIDVEGAVRLGGVIGADHFLVGDLYSIEKAKASRELKYYNLTMRLVDVKTSRIIWAEEKEIKKSGTRSWFD</sequence>
<feature type="chain" id="PRO_5031096018" description="Penicillin-binding protein activator LpoB" evidence="1">
    <location>
        <begin position="22"/>
        <end position="193"/>
    </location>
</feature>
<dbReference type="EMBL" id="DSBX01000324">
    <property type="protein sequence ID" value="HDR00287.1"/>
    <property type="molecule type" value="Genomic_DNA"/>
</dbReference>
<dbReference type="InterPro" id="IPR014094">
    <property type="entry name" value="LpoB"/>
</dbReference>
<dbReference type="Pfam" id="PF13036">
    <property type="entry name" value="LpoB"/>
    <property type="match status" value="1"/>
</dbReference>
<protein>
    <recommendedName>
        <fullName evidence="3">Penicillin-binding protein activator LpoB</fullName>
    </recommendedName>
</protein>
<comment type="caution">
    <text evidence="2">The sequence shown here is derived from an EMBL/GenBank/DDBJ whole genome shotgun (WGS) entry which is preliminary data.</text>
</comment>
<dbReference type="PANTHER" id="PTHR40593">
    <property type="entry name" value="PENICILLIN-BINDING PROTEIN ACTIVATOR LPOB"/>
    <property type="match status" value="1"/>
</dbReference>
<evidence type="ECO:0000256" key="1">
    <source>
        <dbReference type="SAM" id="SignalP"/>
    </source>
</evidence>
<accession>A0A7V0T7A7</accession>
<dbReference type="PANTHER" id="PTHR40593:SF1">
    <property type="entry name" value="PENICILLIN-BINDING PROTEIN ACTIVATOR LPOB"/>
    <property type="match status" value="1"/>
</dbReference>
<reference evidence="2" key="1">
    <citation type="journal article" date="2020" name="mSystems">
        <title>Genome- and Community-Level Interaction Insights into Carbon Utilization and Element Cycling Functions of Hydrothermarchaeota in Hydrothermal Sediment.</title>
        <authorList>
            <person name="Zhou Z."/>
            <person name="Liu Y."/>
            <person name="Xu W."/>
            <person name="Pan J."/>
            <person name="Luo Z.H."/>
            <person name="Li M."/>
        </authorList>
    </citation>
    <scope>NUCLEOTIDE SEQUENCE [LARGE SCALE GENOMIC DNA]</scope>
    <source>
        <strain evidence="2">SpSt-1182</strain>
    </source>
</reference>
<dbReference type="PROSITE" id="PS51257">
    <property type="entry name" value="PROKAR_LIPOPROTEIN"/>
    <property type="match status" value="1"/>
</dbReference>
<evidence type="ECO:0008006" key="3">
    <source>
        <dbReference type="Google" id="ProtNLM"/>
    </source>
</evidence>
<proteinExistence type="predicted"/>
<dbReference type="GO" id="GO:0009252">
    <property type="term" value="P:peptidoglycan biosynthetic process"/>
    <property type="evidence" value="ECO:0007669"/>
    <property type="project" value="TreeGrafter"/>
</dbReference>
<name>A0A7V0T7A7_UNCW3</name>